<dbReference type="HOGENOM" id="CLU_1876059_0_0_1"/>
<dbReference type="EMBL" id="KE652916">
    <property type="protein sequence ID" value="EQL00182.1"/>
    <property type="molecule type" value="Genomic_DNA"/>
</dbReference>
<sequence length="136" mass="14725">MDVSLDFIYGCSLASTHGPLRRIGMGHCGSVWANPDTDGDAPPQVPGQDVALKREDGGPGRSLPNELSIHLHLVQALRDLHHDTRAQAFGPLAQTNIPICHGFLRPTDVDKWPPILPWLPVGYTRCNALIPSLPGL</sequence>
<name>T5AEN6_OPHSC</name>
<dbReference type="Proteomes" id="UP000019374">
    <property type="component" value="Unassembled WGS sequence"/>
</dbReference>
<feature type="region of interest" description="Disordered" evidence="1">
    <location>
        <begin position="34"/>
        <end position="60"/>
    </location>
</feature>
<dbReference type="AlphaFoldDB" id="T5AEN6"/>
<protein>
    <recommendedName>
        <fullName evidence="4">Protein kinase-like domain protein</fullName>
    </recommendedName>
</protein>
<gene>
    <name evidence="2" type="ORF">OCS_04105</name>
</gene>
<evidence type="ECO:0000313" key="3">
    <source>
        <dbReference type="Proteomes" id="UP000019374"/>
    </source>
</evidence>
<dbReference type="OrthoDB" id="2993351at2759"/>
<reference evidence="2 3" key="1">
    <citation type="journal article" date="2013" name="Chin. Sci. Bull.">
        <title>Genome survey uncovers the secrets of sex and lifestyle in caterpillar fungus.</title>
        <authorList>
            <person name="Hu X."/>
            <person name="Zhang Y."/>
            <person name="Xiao G."/>
            <person name="Zheng P."/>
            <person name="Xia Y."/>
            <person name="Zhang X."/>
            <person name="St Leger R.J."/>
            <person name="Liu X."/>
            <person name="Wang C."/>
        </authorList>
    </citation>
    <scope>NUCLEOTIDE SEQUENCE [LARGE SCALE GENOMIC DNA]</scope>
    <source>
        <strain evidence="3">Co18 / CGMCC 3.14243</strain>
        <tissue evidence="2">Fruit-body</tissue>
    </source>
</reference>
<accession>T5AEN6</accession>
<organism evidence="2 3">
    <name type="scientific">Ophiocordyceps sinensis (strain Co18 / CGMCC 3.14243)</name>
    <name type="common">Yarsagumba caterpillar fungus</name>
    <name type="synonym">Hirsutella sinensis</name>
    <dbReference type="NCBI Taxonomy" id="911162"/>
    <lineage>
        <taxon>Eukaryota</taxon>
        <taxon>Fungi</taxon>
        <taxon>Dikarya</taxon>
        <taxon>Ascomycota</taxon>
        <taxon>Pezizomycotina</taxon>
        <taxon>Sordariomycetes</taxon>
        <taxon>Hypocreomycetidae</taxon>
        <taxon>Hypocreales</taxon>
        <taxon>Ophiocordycipitaceae</taxon>
        <taxon>Ophiocordyceps</taxon>
    </lineage>
</organism>
<evidence type="ECO:0008006" key="4">
    <source>
        <dbReference type="Google" id="ProtNLM"/>
    </source>
</evidence>
<evidence type="ECO:0000256" key="1">
    <source>
        <dbReference type="SAM" id="MobiDB-lite"/>
    </source>
</evidence>
<proteinExistence type="predicted"/>
<evidence type="ECO:0000313" key="2">
    <source>
        <dbReference type="EMBL" id="EQL00182.1"/>
    </source>
</evidence>